<reference evidence="1" key="1">
    <citation type="submission" date="2023-07" db="EMBL/GenBank/DDBJ databases">
        <authorList>
            <consortium name="CYATHOMIX"/>
        </authorList>
    </citation>
    <scope>NUCLEOTIDE SEQUENCE</scope>
    <source>
        <strain evidence="1">N/A</strain>
    </source>
</reference>
<name>A0AA36M3F3_CYLNA</name>
<comment type="caution">
    <text evidence="1">The sequence shown here is derived from an EMBL/GenBank/DDBJ whole genome shotgun (WGS) entry which is preliminary data.</text>
</comment>
<sequence length="75" mass="8525">MTKSHRSVYAASDSLADHQMCLAATEEWREYSCNPLAQQQDAETKNESHQLKALWKNKPMSLHSTAHRIQVEAAD</sequence>
<proteinExistence type="predicted"/>
<dbReference type="EMBL" id="CATQJL010000223">
    <property type="protein sequence ID" value="CAJ0596883.1"/>
    <property type="molecule type" value="Genomic_DNA"/>
</dbReference>
<gene>
    <name evidence="1" type="ORF">CYNAS_LOCUS8866</name>
</gene>
<dbReference type="AlphaFoldDB" id="A0AA36M3F3"/>
<keyword evidence="2" id="KW-1185">Reference proteome</keyword>
<dbReference type="Proteomes" id="UP001176961">
    <property type="component" value="Unassembled WGS sequence"/>
</dbReference>
<evidence type="ECO:0000313" key="2">
    <source>
        <dbReference type="Proteomes" id="UP001176961"/>
    </source>
</evidence>
<organism evidence="1 2">
    <name type="scientific">Cylicocyclus nassatus</name>
    <name type="common">Nematode worm</name>
    <dbReference type="NCBI Taxonomy" id="53992"/>
    <lineage>
        <taxon>Eukaryota</taxon>
        <taxon>Metazoa</taxon>
        <taxon>Ecdysozoa</taxon>
        <taxon>Nematoda</taxon>
        <taxon>Chromadorea</taxon>
        <taxon>Rhabditida</taxon>
        <taxon>Rhabditina</taxon>
        <taxon>Rhabditomorpha</taxon>
        <taxon>Strongyloidea</taxon>
        <taxon>Strongylidae</taxon>
        <taxon>Cylicocyclus</taxon>
    </lineage>
</organism>
<accession>A0AA36M3F3</accession>
<protein>
    <submittedName>
        <fullName evidence="1">Uncharacterized protein</fullName>
    </submittedName>
</protein>
<evidence type="ECO:0000313" key="1">
    <source>
        <dbReference type="EMBL" id="CAJ0596883.1"/>
    </source>
</evidence>